<name>A0ACC0BP14_CATRO</name>
<organism evidence="1 2">
    <name type="scientific">Catharanthus roseus</name>
    <name type="common">Madagascar periwinkle</name>
    <name type="synonym">Vinca rosea</name>
    <dbReference type="NCBI Taxonomy" id="4058"/>
    <lineage>
        <taxon>Eukaryota</taxon>
        <taxon>Viridiplantae</taxon>
        <taxon>Streptophyta</taxon>
        <taxon>Embryophyta</taxon>
        <taxon>Tracheophyta</taxon>
        <taxon>Spermatophyta</taxon>
        <taxon>Magnoliopsida</taxon>
        <taxon>eudicotyledons</taxon>
        <taxon>Gunneridae</taxon>
        <taxon>Pentapetalae</taxon>
        <taxon>asterids</taxon>
        <taxon>lamiids</taxon>
        <taxon>Gentianales</taxon>
        <taxon>Apocynaceae</taxon>
        <taxon>Rauvolfioideae</taxon>
        <taxon>Vinceae</taxon>
        <taxon>Catharanthinae</taxon>
        <taxon>Catharanthus</taxon>
    </lineage>
</organism>
<dbReference type="Proteomes" id="UP001060085">
    <property type="component" value="Linkage Group LG03"/>
</dbReference>
<keyword evidence="2" id="KW-1185">Reference proteome</keyword>
<evidence type="ECO:0000313" key="1">
    <source>
        <dbReference type="EMBL" id="KAI5674416.1"/>
    </source>
</evidence>
<protein>
    <submittedName>
        <fullName evidence="1">Uncharacterized protein</fullName>
    </submittedName>
</protein>
<gene>
    <name evidence="1" type="ORF">M9H77_14780</name>
</gene>
<accession>A0ACC0BP14</accession>
<comment type="caution">
    <text evidence="1">The sequence shown here is derived from an EMBL/GenBank/DDBJ whole genome shotgun (WGS) entry which is preliminary data.</text>
</comment>
<reference evidence="2" key="1">
    <citation type="journal article" date="2023" name="Nat. Plants">
        <title>Single-cell RNA sequencing provides a high-resolution roadmap for understanding the multicellular compartmentation of specialized metabolism.</title>
        <authorList>
            <person name="Sun S."/>
            <person name="Shen X."/>
            <person name="Li Y."/>
            <person name="Li Y."/>
            <person name="Wang S."/>
            <person name="Li R."/>
            <person name="Zhang H."/>
            <person name="Shen G."/>
            <person name="Guo B."/>
            <person name="Wei J."/>
            <person name="Xu J."/>
            <person name="St-Pierre B."/>
            <person name="Chen S."/>
            <person name="Sun C."/>
        </authorList>
    </citation>
    <scope>NUCLEOTIDE SEQUENCE [LARGE SCALE GENOMIC DNA]</scope>
</reference>
<evidence type="ECO:0000313" key="2">
    <source>
        <dbReference type="Proteomes" id="UP001060085"/>
    </source>
</evidence>
<proteinExistence type="predicted"/>
<dbReference type="EMBL" id="CM044703">
    <property type="protein sequence ID" value="KAI5674416.1"/>
    <property type="molecule type" value="Genomic_DNA"/>
</dbReference>
<sequence length="635" mass="71457">MSLHIGNLSPRIRREELLSVFRRFGRCNLQVKDKFGFVMYEYPANAEEALRTLRGQKICGERINLSWSNRQPQQLARHDRGGRTHEHPRGRRFGREDYSIKNLGSDVQDDNRRGFRQVDRSSRRHDYTEPIAEAAGQQLNDMGGYVGDKQHDFVEDMPDEGGGSEENLLENDRWGEQMIGNGLEDELDFGRYELYQGDDRKEQEDILNPKHLDSASTVRKSQVEPKTVQVDQPTVEVLHNSKTESGRQLFIDRDASPMGQLKFDREASTARNHNRLPGGSPEGRLTHRVRKMEYQGKKRNRRENPTPERHESKKGRIPVSSSIHSDYTPSRSRSQSGSGMSISGSRPRSRSKSAPSKSNSIDSKSRSAPTPSPARSDKFISRSISTSSSPKSLGQPLPSSPNGGQMNKDSSVTNSGLEFKETSIQVEPFMKGDALSDGSNLDMLKFGVQNECAAAPLNVEEVHTNNHSLRRDDTSNCSIASDICEAKKSLISQSDYSDLNAGNLSQKSLTEMKEFTSNDFVGDDNSMQLKDLETEASGRLHAASLMNISSKELCMVLKNCGLEHPHKNGSDLHPEIYFGSARLWPWEIVYYRRLKKGPISKENYSLRLAQNEEFGIVDKYIRSSSGWGELIDENP</sequence>